<dbReference type="OrthoDB" id="852169at2"/>
<accession>A0A1N6WTN9</accession>
<gene>
    <name evidence="1" type="ORF">SAMN05421545_1746</name>
</gene>
<organism evidence="1 2">
    <name type="scientific">Pontibacter lucknowensis</name>
    <dbReference type="NCBI Taxonomy" id="1077936"/>
    <lineage>
        <taxon>Bacteria</taxon>
        <taxon>Pseudomonadati</taxon>
        <taxon>Bacteroidota</taxon>
        <taxon>Cytophagia</taxon>
        <taxon>Cytophagales</taxon>
        <taxon>Hymenobacteraceae</taxon>
        <taxon>Pontibacter</taxon>
    </lineage>
</organism>
<keyword evidence="2" id="KW-1185">Reference proteome</keyword>
<sequence>MLYVHENQESLVHQSEFLEIRVNPKEKILLSNWTGWLNTEKGHTGCLKILDYVNEYKITKILNDNSKVTGHSGDTKWMNEVWIPKLREAGVKYFAWIYSYEFFTQLEIDNTVDRSTGISMRTFFLPEDARQWLQVF</sequence>
<evidence type="ECO:0000313" key="2">
    <source>
        <dbReference type="Proteomes" id="UP000185924"/>
    </source>
</evidence>
<protein>
    <submittedName>
        <fullName evidence="1">Uncharacterized protein</fullName>
    </submittedName>
</protein>
<name>A0A1N6WTN9_9BACT</name>
<proteinExistence type="predicted"/>
<reference evidence="2" key="1">
    <citation type="submission" date="2017-01" db="EMBL/GenBank/DDBJ databases">
        <authorList>
            <person name="Varghese N."/>
            <person name="Submissions S."/>
        </authorList>
    </citation>
    <scope>NUCLEOTIDE SEQUENCE [LARGE SCALE GENOMIC DNA]</scope>
    <source>
        <strain evidence="2">DM9</strain>
    </source>
</reference>
<evidence type="ECO:0000313" key="1">
    <source>
        <dbReference type="EMBL" id="SIQ93420.1"/>
    </source>
</evidence>
<dbReference type="RefSeq" id="WP_007656588.1">
    <property type="nucleotide sequence ID" value="NZ_FTNM01000002.1"/>
</dbReference>
<dbReference type="EMBL" id="FTNM01000002">
    <property type="protein sequence ID" value="SIQ93420.1"/>
    <property type="molecule type" value="Genomic_DNA"/>
</dbReference>
<dbReference type="Proteomes" id="UP000185924">
    <property type="component" value="Unassembled WGS sequence"/>
</dbReference>
<dbReference type="STRING" id="1077936.SAMN05421545_1746"/>
<dbReference type="AlphaFoldDB" id="A0A1N6WTN9"/>